<evidence type="ECO:0000256" key="2">
    <source>
        <dbReference type="ARBA" id="ARBA00022490"/>
    </source>
</evidence>
<evidence type="ECO:0000313" key="6">
    <source>
        <dbReference type="EMBL" id="GMH93865.1"/>
    </source>
</evidence>
<dbReference type="GO" id="GO:0003727">
    <property type="term" value="F:single-stranded RNA binding"/>
    <property type="evidence" value="ECO:0007669"/>
    <property type="project" value="TreeGrafter"/>
</dbReference>
<evidence type="ECO:0000256" key="5">
    <source>
        <dbReference type="ARBA" id="ARBA00022801"/>
    </source>
</evidence>
<dbReference type="GO" id="GO:0005730">
    <property type="term" value="C:nucleolus"/>
    <property type="evidence" value="ECO:0007669"/>
    <property type="project" value="TreeGrafter"/>
</dbReference>
<evidence type="ECO:0000313" key="7">
    <source>
        <dbReference type="Proteomes" id="UP001165085"/>
    </source>
</evidence>
<dbReference type="InterPro" id="IPR007581">
    <property type="entry name" value="Endonuclease-V"/>
</dbReference>
<keyword evidence="7" id="KW-1185">Reference proteome</keyword>
<dbReference type="PANTHER" id="PTHR28511">
    <property type="entry name" value="ENDONUCLEASE V"/>
    <property type="match status" value="1"/>
</dbReference>
<keyword evidence="3" id="KW-0540">Nuclease</keyword>
<keyword evidence="2" id="KW-0963">Cytoplasm</keyword>
<name>A0A9W7BWW0_9STRA</name>
<comment type="subcellular location">
    <subcellularLocation>
        <location evidence="1">Cytoplasm</location>
    </subcellularLocation>
</comment>
<dbReference type="Pfam" id="PF04493">
    <property type="entry name" value="Endonuclease_5"/>
    <property type="match status" value="2"/>
</dbReference>
<dbReference type="EMBL" id="BRXY01000422">
    <property type="protein sequence ID" value="GMH93865.1"/>
    <property type="molecule type" value="Genomic_DNA"/>
</dbReference>
<accession>A0A9W7BWW0</accession>
<dbReference type="PANTHER" id="PTHR28511:SF1">
    <property type="entry name" value="ENDONUCLEASE V"/>
    <property type="match status" value="1"/>
</dbReference>
<dbReference type="OrthoDB" id="20018at2759"/>
<dbReference type="GO" id="GO:0006281">
    <property type="term" value="P:DNA repair"/>
    <property type="evidence" value="ECO:0007669"/>
    <property type="project" value="InterPro"/>
</dbReference>
<dbReference type="AlphaFoldDB" id="A0A9W7BWW0"/>
<evidence type="ECO:0000256" key="1">
    <source>
        <dbReference type="ARBA" id="ARBA00004496"/>
    </source>
</evidence>
<evidence type="ECO:0000256" key="3">
    <source>
        <dbReference type="ARBA" id="ARBA00022722"/>
    </source>
</evidence>
<protein>
    <recommendedName>
        <fullName evidence="8">Endonuclease V</fullName>
    </recommendedName>
</protein>
<keyword evidence="4" id="KW-0255">Endonuclease</keyword>
<dbReference type="Gene3D" id="3.30.2170.10">
    <property type="entry name" value="archaeoglobus fulgidus dsm 4304 superfamily"/>
    <property type="match status" value="1"/>
</dbReference>
<evidence type="ECO:0008006" key="8">
    <source>
        <dbReference type="Google" id="ProtNLM"/>
    </source>
</evidence>
<proteinExistence type="predicted"/>
<dbReference type="Proteomes" id="UP001165085">
    <property type="component" value="Unassembled WGS sequence"/>
</dbReference>
<organism evidence="6 7">
    <name type="scientific">Triparma strigata</name>
    <dbReference type="NCBI Taxonomy" id="1606541"/>
    <lineage>
        <taxon>Eukaryota</taxon>
        <taxon>Sar</taxon>
        <taxon>Stramenopiles</taxon>
        <taxon>Ochrophyta</taxon>
        <taxon>Bolidophyceae</taxon>
        <taxon>Parmales</taxon>
        <taxon>Triparmaceae</taxon>
        <taxon>Triparma</taxon>
    </lineage>
</organism>
<sequence length="317" mass="35020">MSDNNNNNNNNTTAEIQRLWSKTQADMKRRLKITLNSDHLQLILPPAPSFPSDTTFGGCDLTEPTTATIPPVSSYCVLNSELEVVHELHENAIITQPYIPSYLSFREAPLLLPLLLTGPEPTYLLTDGNGLLHPREFGFACHLGLLLEESGRGAVVTIGCSKNLHVFEGLRTAKDQERDVDARTIKDVFKEFQEWWMKGGGELIDVYKIGDVVVLDNLNYDEYELPESPPESLAPIPSSVLYLFGPTSSPSSNPIGASYLKKGGESANPIFVSVGNRCSLTTAIHCVDYCSIKRVPEPVRMADKGGRSKIRQHNLHT</sequence>
<evidence type="ECO:0000256" key="4">
    <source>
        <dbReference type="ARBA" id="ARBA00022759"/>
    </source>
</evidence>
<dbReference type="GO" id="GO:0016891">
    <property type="term" value="F:RNA endonuclease activity producing 5'-phosphomonoesters, hydrolytic mechanism"/>
    <property type="evidence" value="ECO:0007669"/>
    <property type="project" value="TreeGrafter"/>
</dbReference>
<comment type="caution">
    <text evidence="6">The sequence shown here is derived from an EMBL/GenBank/DDBJ whole genome shotgun (WGS) entry which is preliminary data.</text>
</comment>
<reference evidence="7" key="1">
    <citation type="journal article" date="2023" name="Commun. Biol.">
        <title>Genome analysis of Parmales, the sister group of diatoms, reveals the evolutionary specialization of diatoms from phago-mixotrophs to photoautotrophs.</title>
        <authorList>
            <person name="Ban H."/>
            <person name="Sato S."/>
            <person name="Yoshikawa S."/>
            <person name="Yamada K."/>
            <person name="Nakamura Y."/>
            <person name="Ichinomiya M."/>
            <person name="Sato N."/>
            <person name="Blanc-Mathieu R."/>
            <person name="Endo H."/>
            <person name="Kuwata A."/>
            <person name="Ogata H."/>
        </authorList>
    </citation>
    <scope>NUCLEOTIDE SEQUENCE [LARGE SCALE GENOMIC DNA]</scope>
    <source>
        <strain evidence="7">NIES 3701</strain>
    </source>
</reference>
<dbReference type="GO" id="GO:0005737">
    <property type="term" value="C:cytoplasm"/>
    <property type="evidence" value="ECO:0007669"/>
    <property type="project" value="UniProtKB-SubCell"/>
</dbReference>
<keyword evidence="5" id="KW-0378">Hydrolase</keyword>
<gene>
    <name evidence="6" type="ORF">TrST_g7927</name>
</gene>